<gene>
    <name evidence="2" type="ORF">ACHE_40832S</name>
</gene>
<dbReference type="RefSeq" id="XP_043136790.1">
    <property type="nucleotide sequence ID" value="XM_043279074.1"/>
</dbReference>
<protein>
    <submittedName>
        <fullName evidence="2">Uncharacterized protein</fullName>
    </submittedName>
</protein>
<organism evidence="2 3">
    <name type="scientific">Aspergillus chevalieri</name>
    <name type="common">Eurotium chevalieri</name>
    <dbReference type="NCBI Taxonomy" id="182096"/>
    <lineage>
        <taxon>Eukaryota</taxon>
        <taxon>Fungi</taxon>
        <taxon>Dikarya</taxon>
        <taxon>Ascomycota</taxon>
        <taxon>Pezizomycotina</taxon>
        <taxon>Eurotiomycetes</taxon>
        <taxon>Eurotiomycetidae</taxon>
        <taxon>Eurotiales</taxon>
        <taxon>Aspergillaceae</taxon>
        <taxon>Aspergillus</taxon>
        <taxon>Aspergillus subgen. Aspergillus</taxon>
    </lineage>
</organism>
<reference evidence="2" key="1">
    <citation type="submission" date="2021-01" db="EMBL/GenBank/DDBJ databases">
        <authorList>
            <consortium name="Aspergillus chevalieri M1 genome sequencing consortium"/>
            <person name="Kazuki M."/>
            <person name="Futagami T."/>
        </authorList>
    </citation>
    <scope>NUCLEOTIDE SEQUENCE</scope>
    <source>
        <strain evidence="2">M1</strain>
    </source>
</reference>
<evidence type="ECO:0000256" key="1">
    <source>
        <dbReference type="SAM" id="MobiDB-lite"/>
    </source>
</evidence>
<evidence type="ECO:0000313" key="2">
    <source>
        <dbReference type="EMBL" id="BCR88268.1"/>
    </source>
</evidence>
<reference evidence="2" key="2">
    <citation type="submission" date="2021-02" db="EMBL/GenBank/DDBJ databases">
        <title>Aspergillus chevalieri M1 genome sequence.</title>
        <authorList>
            <person name="Kadooka C."/>
            <person name="Mori K."/>
            <person name="Futagami T."/>
        </authorList>
    </citation>
    <scope>NUCLEOTIDE SEQUENCE</scope>
    <source>
        <strain evidence="2">M1</strain>
    </source>
</reference>
<feature type="region of interest" description="Disordered" evidence="1">
    <location>
        <begin position="1"/>
        <end position="37"/>
    </location>
</feature>
<sequence>MSDTDMGEALEAHEPPTASPREPITPKTTADTEESYRAPLYPRELAMARAIQPKYAPGFPYPRIPPESTRLGAPKPRYNIARHDCIHGQIGSLNSEPFITVSATTYNLLKKPEHDYSLSLIALEA</sequence>
<keyword evidence="3" id="KW-1185">Reference proteome</keyword>
<accession>A0A7R7VQI1</accession>
<dbReference type="KEGG" id="ache:ACHE_40832S"/>
<dbReference type="Proteomes" id="UP000637239">
    <property type="component" value="Chromosome 4"/>
</dbReference>
<dbReference type="GeneID" id="66982627"/>
<dbReference type="AlphaFoldDB" id="A0A7R7VQI1"/>
<evidence type="ECO:0000313" key="3">
    <source>
        <dbReference type="Proteomes" id="UP000637239"/>
    </source>
</evidence>
<name>A0A7R7VQI1_ASPCH</name>
<dbReference type="EMBL" id="AP024419">
    <property type="protein sequence ID" value="BCR88268.1"/>
    <property type="molecule type" value="Genomic_DNA"/>
</dbReference>
<proteinExistence type="predicted"/>